<evidence type="ECO:0000256" key="2">
    <source>
        <dbReference type="ARBA" id="ARBA00022801"/>
    </source>
</evidence>
<comment type="similarity">
    <text evidence="1">Belongs to the thioesterase PaaI family.</text>
</comment>
<dbReference type="SUPFAM" id="SSF54637">
    <property type="entry name" value="Thioesterase/thiol ester dehydrase-isomerase"/>
    <property type="match status" value="1"/>
</dbReference>
<feature type="region of interest" description="Disordered" evidence="3">
    <location>
        <begin position="1"/>
        <end position="20"/>
    </location>
</feature>
<dbReference type="InterPro" id="IPR003736">
    <property type="entry name" value="PAAI_dom"/>
</dbReference>
<dbReference type="PANTHER" id="PTHR43240:SF5">
    <property type="entry name" value="1,4-DIHYDROXY-2-NAPHTHOYL-COA THIOESTERASE 1"/>
    <property type="match status" value="1"/>
</dbReference>
<sequence length="175" mass="18316">MHAKDTRSGSPLTGSPIRALPGNYEQELADAHVPDHIRPWLAESGVGALVVKLGIVFEELSAERSVATMPVEGNTQIAGILHGGASAALAETLGSFSATLHAGPGKIAMGIDLNATHHRPASTGVVRGVCTAIHLGRTTTSHEIVIKDESGRRLCTARITNLLRNLPQEVAQAAR</sequence>
<feature type="domain" description="Thioesterase" evidence="4">
    <location>
        <begin position="79"/>
        <end position="155"/>
    </location>
</feature>
<dbReference type="Gene3D" id="3.10.129.10">
    <property type="entry name" value="Hotdog Thioesterase"/>
    <property type="match status" value="1"/>
</dbReference>
<dbReference type="PANTHER" id="PTHR43240">
    <property type="entry name" value="1,4-DIHYDROXY-2-NAPHTHOYL-COA THIOESTERASE 1"/>
    <property type="match status" value="1"/>
</dbReference>
<name>A0ABS9U1D8_9MICC</name>
<dbReference type="Pfam" id="PF03061">
    <property type="entry name" value="4HBT"/>
    <property type="match status" value="1"/>
</dbReference>
<dbReference type="CDD" id="cd03443">
    <property type="entry name" value="PaaI_thioesterase"/>
    <property type="match status" value="1"/>
</dbReference>
<protein>
    <submittedName>
        <fullName evidence="5">Hotdog fold thioesterase</fullName>
    </submittedName>
</protein>
<dbReference type="InterPro" id="IPR006683">
    <property type="entry name" value="Thioestr_dom"/>
</dbReference>
<evidence type="ECO:0000259" key="4">
    <source>
        <dbReference type="Pfam" id="PF03061"/>
    </source>
</evidence>
<keyword evidence="2" id="KW-0378">Hydrolase</keyword>
<dbReference type="RefSeq" id="WP_241054014.1">
    <property type="nucleotide sequence ID" value="NZ_JAKZBV010000001.1"/>
</dbReference>
<evidence type="ECO:0000313" key="5">
    <source>
        <dbReference type="EMBL" id="MCH6470512.1"/>
    </source>
</evidence>
<evidence type="ECO:0000256" key="1">
    <source>
        <dbReference type="ARBA" id="ARBA00008324"/>
    </source>
</evidence>
<proteinExistence type="inferred from homology"/>
<reference evidence="5 6" key="1">
    <citation type="submission" date="2022-03" db="EMBL/GenBank/DDBJ databases">
        <title>Sinomonas sp. isolated from a soil.</title>
        <authorList>
            <person name="Han J."/>
            <person name="Kim D.-U."/>
        </authorList>
    </citation>
    <scope>NUCLEOTIDE SEQUENCE [LARGE SCALE GENOMIC DNA]</scope>
    <source>
        <strain evidence="5 6">5-5</strain>
    </source>
</reference>
<dbReference type="InterPro" id="IPR029069">
    <property type="entry name" value="HotDog_dom_sf"/>
</dbReference>
<keyword evidence="6" id="KW-1185">Reference proteome</keyword>
<dbReference type="Proteomes" id="UP001202922">
    <property type="component" value="Unassembled WGS sequence"/>
</dbReference>
<dbReference type="EMBL" id="JAKZBV010000001">
    <property type="protein sequence ID" value="MCH6470512.1"/>
    <property type="molecule type" value="Genomic_DNA"/>
</dbReference>
<evidence type="ECO:0000313" key="6">
    <source>
        <dbReference type="Proteomes" id="UP001202922"/>
    </source>
</evidence>
<accession>A0ABS9U1D8</accession>
<dbReference type="NCBIfam" id="TIGR00369">
    <property type="entry name" value="unchar_dom_1"/>
    <property type="match status" value="1"/>
</dbReference>
<evidence type="ECO:0000256" key="3">
    <source>
        <dbReference type="SAM" id="MobiDB-lite"/>
    </source>
</evidence>
<comment type="caution">
    <text evidence="5">The sequence shown here is derived from an EMBL/GenBank/DDBJ whole genome shotgun (WGS) entry which is preliminary data.</text>
</comment>
<organism evidence="5 6">
    <name type="scientific">Sinomonas terrae</name>
    <dbReference type="NCBI Taxonomy" id="2908838"/>
    <lineage>
        <taxon>Bacteria</taxon>
        <taxon>Bacillati</taxon>
        <taxon>Actinomycetota</taxon>
        <taxon>Actinomycetes</taxon>
        <taxon>Micrococcales</taxon>
        <taxon>Micrococcaceae</taxon>
        <taxon>Sinomonas</taxon>
    </lineage>
</organism>
<gene>
    <name evidence="5" type="ORF">L0M17_11075</name>
</gene>